<accession>A0ABW5D3V4</accession>
<evidence type="ECO:0000313" key="2">
    <source>
        <dbReference type="EMBL" id="MFD2255477.1"/>
    </source>
</evidence>
<sequence>MYFPHLCSAMLLASSLPLLAIVPEKTLVNYFLAAEPVEPLVSEGIWGDGNVLPRDIRNGLEDPDMDQWCYWDGSIVKADDGRYFMYASRWDQKFHHGTGWTENSKAMISVSDKMMGPYADLGEAWPEWKNWNGDMGSGHNTVGLRMHDGRYAMVTSEITMGEVFAAKDPAGPFECLGRIKVDYNGFHPGLARYNFAPYKMANVMILPIENKRYMLMGRNCAVMISDDGVTGPYRMMGDQIWKDLDGVPQKYMEDPTIWRSDGLFHVVVNHYATTDLSYHLTSEDGIHDWKNRGIAMSKEDGGIFRYTNGVRNEWYTVQRPTVYVEDGTVRLFNFSVIDVHKGKDDGNDKHGSKVVLVPFDGEAFGRDMRALVSRENEIADQTAPPVPWVTDDIGNAGGNSGFDAKVKTVRLRAGGGLGAESADTIRFLNQKQSGDVVLTAQVLSQDYTPDAASAGIMFRKSLDQASASIATMIVPGKGLVQYLRSRDGEMNQVGVIEKLRAPYFLKMIKRDGRIETWISQTDRHN</sequence>
<reference evidence="3" key="1">
    <citation type="journal article" date="2019" name="Int. J. Syst. Evol. Microbiol.">
        <title>The Global Catalogue of Microorganisms (GCM) 10K type strain sequencing project: providing services to taxonomists for standard genome sequencing and annotation.</title>
        <authorList>
            <consortium name="The Broad Institute Genomics Platform"/>
            <consortium name="The Broad Institute Genome Sequencing Center for Infectious Disease"/>
            <person name="Wu L."/>
            <person name="Ma J."/>
        </authorList>
    </citation>
    <scope>NUCLEOTIDE SEQUENCE [LARGE SCALE GENOMIC DNA]</scope>
    <source>
        <strain evidence="3">CGMCC 4.7106</strain>
    </source>
</reference>
<feature type="chain" id="PRO_5046401228" evidence="1">
    <location>
        <begin position="21"/>
        <end position="525"/>
    </location>
</feature>
<dbReference type="Proteomes" id="UP001597375">
    <property type="component" value="Unassembled WGS sequence"/>
</dbReference>
<dbReference type="RefSeq" id="WP_386818135.1">
    <property type="nucleotide sequence ID" value="NZ_JBHUIT010000002.1"/>
</dbReference>
<evidence type="ECO:0000256" key="1">
    <source>
        <dbReference type="SAM" id="SignalP"/>
    </source>
</evidence>
<gene>
    <name evidence="2" type="ORF">ACFSSA_02205</name>
</gene>
<organism evidence="2 3">
    <name type="scientific">Luteolibacter algae</name>
    <dbReference type="NCBI Taxonomy" id="454151"/>
    <lineage>
        <taxon>Bacteria</taxon>
        <taxon>Pseudomonadati</taxon>
        <taxon>Verrucomicrobiota</taxon>
        <taxon>Verrucomicrobiia</taxon>
        <taxon>Verrucomicrobiales</taxon>
        <taxon>Verrucomicrobiaceae</taxon>
        <taxon>Luteolibacter</taxon>
    </lineage>
</organism>
<feature type="signal peptide" evidence="1">
    <location>
        <begin position="1"/>
        <end position="20"/>
    </location>
</feature>
<dbReference type="InterPro" id="IPR023296">
    <property type="entry name" value="Glyco_hydro_beta-prop_sf"/>
</dbReference>
<protein>
    <submittedName>
        <fullName evidence="2">Uncharacterized protein</fullName>
    </submittedName>
</protein>
<proteinExistence type="predicted"/>
<dbReference type="SUPFAM" id="SSF75005">
    <property type="entry name" value="Arabinanase/levansucrase/invertase"/>
    <property type="match status" value="1"/>
</dbReference>
<keyword evidence="1" id="KW-0732">Signal</keyword>
<dbReference type="Gene3D" id="2.115.10.20">
    <property type="entry name" value="Glycosyl hydrolase domain, family 43"/>
    <property type="match status" value="1"/>
</dbReference>
<evidence type="ECO:0000313" key="3">
    <source>
        <dbReference type="Proteomes" id="UP001597375"/>
    </source>
</evidence>
<keyword evidence="3" id="KW-1185">Reference proteome</keyword>
<name>A0ABW5D3V4_9BACT</name>
<comment type="caution">
    <text evidence="2">The sequence shown here is derived from an EMBL/GenBank/DDBJ whole genome shotgun (WGS) entry which is preliminary data.</text>
</comment>
<dbReference type="EMBL" id="JBHUIT010000002">
    <property type="protein sequence ID" value="MFD2255477.1"/>
    <property type="molecule type" value="Genomic_DNA"/>
</dbReference>